<proteinExistence type="predicted"/>
<feature type="signal peptide" evidence="1">
    <location>
        <begin position="1"/>
        <end position="18"/>
    </location>
</feature>
<dbReference type="InterPro" id="IPR022231">
    <property type="entry name" value="DUF3757"/>
</dbReference>
<reference evidence="2 3" key="1">
    <citation type="submission" date="2023-07" db="EMBL/GenBank/DDBJ databases">
        <title>Sorghum-associated microbial communities from plants grown in Nebraska, USA.</title>
        <authorList>
            <person name="Schachtman D."/>
        </authorList>
    </citation>
    <scope>NUCLEOTIDE SEQUENCE [LARGE SCALE GENOMIC DNA]</scope>
    <source>
        <strain evidence="2 3">CC60</strain>
    </source>
</reference>
<accession>A0ABT9T2Y1</accession>
<name>A0ABT9T2Y1_9GAMM</name>
<gene>
    <name evidence="2" type="ORF">J2T07_003826</name>
</gene>
<dbReference type="Proteomes" id="UP001237737">
    <property type="component" value="Unassembled WGS sequence"/>
</dbReference>
<keyword evidence="3" id="KW-1185">Reference proteome</keyword>
<keyword evidence="1" id="KW-0732">Signal</keyword>
<evidence type="ECO:0000313" key="2">
    <source>
        <dbReference type="EMBL" id="MDQ0011612.1"/>
    </source>
</evidence>
<feature type="chain" id="PRO_5046982080" description="DUF3757 domain-containing protein" evidence="1">
    <location>
        <begin position="19"/>
        <end position="142"/>
    </location>
</feature>
<evidence type="ECO:0000256" key="1">
    <source>
        <dbReference type="SAM" id="SignalP"/>
    </source>
</evidence>
<protein>
    <recommendedName>
        <fullName evidence="4">DUF3757 domain-containing protein</fullName>
    </recommendedName>
</protein>
<evidence type="ECO:0000313" key="3">
    <source>
        <dbReference type="Proteomes" id="UP001237737"/>
    </source>
</evidence>
<comment type="caution">
    <text evidence="2">The sequence shown here is derived from an EMBL/GenBank/DDBJ whole genome shotgun (WGS) entry which is preliminary data.</text>
</comment>
<organism evidence="2 3">
    <name type="scientific">Luteibacter jiangsuensis</name>
    <dbReference type="NCBI Taxonomy" id="637577"/>
    <lineage>
        <taxon>Bacteria</taxon>
        <taxon>Pseudomonadati</taxon>
        <taxon>Pseudomonadota</taxon>
        <taxon>Gammaproteobacteria</taxon>
        <taxon>Lysobacterales</taxon>
        <taxon>Rhodanobacteraceae</taxon>
        <taxon>Luteibacter</taxon>
    </lineage>
</organism>
<dbReference type="EMBL" id="JAUSSK010000006">
    <property type="protein sequence ID" value="MDQ0011612.1"/>
    <property type="molecule type" value="Genomic_DNA"/>
</dbReference>
<evidence type="ECO:0008006" key="4">
    <source>
        <dbReference type="Google" id="ProtNLM"/>
    </source>
</evidence>
<dbReference type="RefSeq" id="WP_306852379.1">
    <property type="nucleotide sequence ID" value="NZ_JAUSSK010000006.1"/>
</dbReference>
<sequence>MRALLGAIATLASPVTSAYVIEHCPHPFTIVSQHGVHKAPAQDSRYEWVGVAPAGNDGNVVRFEEAIFYPDSETAIDGELARCSYKLERGALDMAYMDMAGRPKLRLHDRHAWTRELGPFGVVYHTCTATDGIGCTFRGVGE</sequence>
<dbReference type="Pfam" id="PF12582">
    <property type="entry name" value="DUF3757"/>
    <property type="match status" value="1"/>
</dbReference>